<keyword evidence="9 11" id="KW-0472">Membrane</keyword>
<dbReference type="PANTHER" id="PTHR30266">
    <property type="entry name" value="MECHANOSENSITIVE CHANNEL MSCL"/>
    <property type="match status" value="1"/>
</dbReference>
<organism evidence="12 13">
    <name type="scientific">Rubricoccus marinus</name>
    <dbReference type="NCBI Taxonomy" id="716817"/>
    <lineage>
        <taxon>Bacteria</taxon>
        <taxon>Pseudomonadati</taxon>
        <taxon>Rhodothermota</taxon>
        <taxon>Rhodothermia</taxon>
        <taxon>Rhodothermales</taxon>
        <taxon>Rubricoccaceae</taxon>
        <taxon>Rubricoccus</taxon>
    </lineage>
</organism>
<name>A0A259TY00_9BACT</name>
<evidence type="ECO:0000313" key="13">
    <source>
        <dbReference type="Proteomes" id="UP000216446"/>
    </source>
</evidence>
<dbReference type="InterPro" id="IPR019823">
    <property type="entry name" value="Mechanosensitive_channel_CS"/>
</dbReference>
<reference evidence="12 13" key="1">
    <citation type="submission" date="2016-11" db="EMBL/GenBank/DDBJ databases">
        <title>Study of marine rhodopsin-containing bacteria.</title>
        <authorList>
            <person name="Yoshizawa S."/>
            <person name="Kumagai Y."/>
            <person name="Kogure K."/>
        </authorList>
    </citation>
    <scope>NUCLEOTIDE SEQUENCE [LARGE SCALE GENOMIC DNA]</scope>
    <source>
        <strain evidence="12 13">SG-29</strain>
    </source>
</reference>
<feature type="transmembrane region" description="Helical" evidence="11">
    <location>
        <begin position="81"/>
        <end position="105"/>
    </location>
</feature>
<keyword evidence="8 11" id="KW-0406">Ion transport</keyword>
<dbReference type="Proteomes" id="UP000216446">
    <property type="component" value="Unassembled WGS sequence"/>
</dbReference>
<dbReference type="GO" id="GO:0008381">
    <property type="term" value="F:mechanosensitive monoatomic ion channel activity"/>
    <property type="evidence" value="ECO:0007669"/>
    <property type="project" value="UniProtKB-UniRule"/>
</dbReference>
<keyword evidence="4 11" id="KW-0813">Transport</keyword>
<evidence type="ECO:0000256" key="3">
    <source>
        <dbReference type="ARBA" id="ARBA00011255"/>
    </source>
</evidence>
<dbReference type="PRINTS" id="PR01264">
    <property type="entry name" value="MECHCHANNEL"/>
</dbReference>
<keyword evidence="10 11" id="KW-0407">Ion channel</keyword>
<dbReference type="PANTHER" id="PTHR30266:SF2">
    <property type="entry name" value="LARGE-CONDUCTANCE MECHANOSENSITIVE CHANNEL"/>
    <property type="match status" value="1"/>
</dbReference>
<dbReference type="RefSeq" id="WP_094546964.1">
    <property type="nucleotide sequence ID" value="NZ_MQWB01000001.1"/>
</dbReference>
<keyword evidence="5 11" id="KW-1003">Cell membrane</keyword>
<keyword evidence="13" id="KW-1185">Reference proteome</keyword>
<accession>A0A259TY00</accession>
<comment type="subunit">
    <text evidence="3 11">Homopentamer.</text>
</comment>
<evidence type="ECO:0000256" key="11">
    <source>
        <dbReference type="HAMAP-Rule" id="MF_00115"/>
    </source>
</evidence>
<dbReference type="NCBIfam" id="NF010557">
    <property type="entry name" value="PRK13952.1"/>
    <property type="match status" value="1"/>
</dbReference>
<evidence type="ECO:0000256" key="2">
    <source>
        <dbReference type="ARBA" id="ARBA00007254"/>
    </source>
</evidence>
<sequence length="148" mass="15666">MFKEFKEFAVKGNVVDMAVGIIIGAAFGTIVTALVEGILMPPIGLLMGGIDFADIFTVLKEGTTPAPYATLAAAQEAGAVVMAWGSFINTVISFLIVAFAVFMFVKWINRAKEAAAEEATEEPAAAPELTADQQLLTEIRDALKARAV</sequence>
<protein>
    <recommendedName>
        <fullName evidence="11">Large-conductance mechanosensitive channel</fullName>
    </recommendedName>
</protein>
<evidence type="ECO:0000256" key="1">
    <source>
        <dbReference type="ARBA" id="ARBA00004651"/>
    </source>
</evidence>
<dbReference type="NCBIfam" id="NF001843">
    <property type="entry name" value="PRK00567.1-4"/>
    <property type="match status" value="1"/>
</dbReference>
<dbReference type="AlphaFoldDB" id="A0A259TY00"/>
<proteinExistence type="inferred from homology"/>
<comment type="subcellular location">
    <subcellularLocation>
        <location evidence="1 11">Cell membrane</location>
        <topology evidence="1 11">Multi-pass membrane protein</topology>
    </subcellularLocation>
</comment>
<dbReference type="HAMAP" id="MF_00115">
    <property type="entry name" value="MscL"/>
    <property type="match status" value="1"/>
</dbReference>
<dbReference type="FunFam" id="1.10.1200.120:FF:000001">
    <property type="entry name" value="Large-conductance mechanosensitive channel"/>
    <property type="match status" value="1"/>
</dbReference>
<keyword evidence="6 11" id="KW-0812">Transmembrane</keyword>
<dbReference type="GO" id="GO:0005886">
    <property type="term" value="C:plasma membrane"/>
    <property type="evidence" value="ECO:0007669"/>
    <property type="project" value="UniProtKB-SubCell"/>
</dbReference>
<evidence type="ECO:0000256" key="9">
    <source>
        <dbReference type="ARBA" id="ARBA00023136"/>
    </source>
</evidence>
<dbReference type="InParanoid" id="A0A259TY00"/>
<evidence type="ECO:0000256" key="7">
    <source>
        <dbReference type="ARBA" id="ARBA00022989"/>
    </source>
</evidence>
<dbReference type="FunCoup" id="A0A259TY00">
    <property type="interactions" value="270"/>
</dbReference>
<dbReference type="EMBL" id="MQWB01000001">
    <property type="protein sequence ID" value="OZC02570.1"/>
    <property type="molecule type" value="Genomic_DNA"/>
</dbReference>
<gene>
    <name evidence="11" type="primary">mscL</name>
    <name evidence="12" type="ORF">BSZ36_06010</name>
</gene>
<evidence type="ECO:0000256" key="6">
    <source>
        <dbReference type="ARBA" id="ARBA00022692"/>
    </source>
</evidence>
<keyword evidence="7 11" id="KW-1133">Transmembrane helix</keyword>
<evidence type="ECO:0000256" key="10">
    <source>
        <dbReference type="ARBA" id="ARBA00023303"/>
    </source>
</evidence>
<dbReference type="SUPFAM" id="SSF81330">
    <property type="entry name" value="Gated mechanosensitive channel"/>
    <property type="match status" value="1"/>
</dbReference>
<dbReference type="PROSITE" id="PS01327">
    <property type="entry name" value="MSCL"/>
    <property type="match status" value="1"/>
</dbReference>
<dbReference type="Pfam" id="PF01741">
    <property type="entry name" value="MscL"/>
    <property type="match status" value="1"/>
</dbReference>
<dbReference type="OrthoDB" id="9810350at2"/>
<comment type="similarity">
    <text evidence="2 11">Belongs to the MscL family.</text>
</comment>
<dbReference type="InterPro" id="IPR001185">
    <property type="entry name" value="MS_channel"/>
</dbReference>
<evidence type="ECO:0000256" key="5">
    <source>
        <dbReference type="ARBA" id="ARBA00022475"/>
    </source>
</evidence>
<dbReference type="Gene3D" id="1.10.1200.120">
    <property type="entry name" value="Large-conductance mechanosensitive channel, MscL, domain 1"/>
    <property type="match status" value="1"/>
</dbReference>
<dbReference type="InterPro" id="IPR036019">
    <property type="entry name" value="MscL_channel"/>
</dbReference>
<evidence type="ECO:0000256" key="4">
    <source>
        <dbReference type="ARBA" id="ARBA00022448"/>
    </source>
</evidence>
<evidence type="ECO:0000313" key="12">
    <source>
        <dbReference type="EMBL" id="OZC02570.1"/>
    </source>
</evidence>
<dbReference type="NCBIfam" id="TIGR00220">
    <property type="entry name" value="mscL"/>
    <property type="match status" value="1"/>
</dbReference>
<comment type="caution">
    <text evidence="12">The sequence shown here is derived from an EMBL/GenBank/DDBJ whole genome shotgun (WGS) entry which is preliminary data.</text>
</comment>
<comment type="function">
    <text evidence="11">Channel that opens in response to stretch forces in the membrane lipid bilayer. May participate in the regulation of osmotic pressure changes within the cell.</text>
</comment>
<feature type="transmembrane region" description="Helical" evidence="11">
    <location>
        <begin position="12"/>
        <end position="35"/>
    </location>
</feature>
<evidence type="ECO:0000256" key="8">
    <source>
        <dbReference type="ARBA" id="ARBA00023065"/>
    </source>
</evidence>
<dbReference type="InterPro" id="IPR037673">
    <property type="entry name" value="MSC/AndL"/>
</dbReference>